<dbReference type="RefSeq" id="WP_253967741.1">
    <property type="nucleotide sequence ID" value="NZ_JAMFTH010000002.1"/>
</dbReference>
<feature type="compositionally biased region" description="Basic residues" evidence="1">
    <location>
        <begin position="254"/>
        <end position="264"/>
    </location>
</feature>
<feature type="region of interest" description="Disordered" evidence="1">
    <location>
        <begin position="214"/>
        <end position="264"/>
    </location>
</feature>
<gene>
    <name evidence="2" type="ORF">M6D89_09055</name>
</gene>
<proteinExistence type="predicted"/>
<keyword evidence="3" id="KW-1185">Reference proteome</keyword>
<dbReference type="AlphaFoldDB" id="A0A9X2KU43"/>
<name>A0A9X2KU43_9GAMM</name>
<sequence>MGILDELKQQAETLRTAEAQEAERRAAELEYYEQNLRPVMLQVLEYLDELIKQINYVQPERTIAYPLTPDRTTPIELNQSAYKLVIDSSANPRQLDVRVAAQLIDPAEYELSDRAAIDAYVNYLQSYGFKYHRRDQLNHNHRLQSARFTLEGPLQLAMRIQVEPENKAIAVLLKNFARPGVQSYSYRASQINDDVLDRMGRLILHEVDSLNPPVEVPEETREKLRRQLAKAQTVDRDLEENAPQGQKLWERSAQRLRRLSRKKS</sequence>
<protein>
    <submittedName>
        <fullName evidence="2">Uncharacterized protein</fullName>
    </submittedName>
</protein>
<evidence type="ECO:0000313" key="2">
    <source>
        <dbReference type="EMBL" id="MCP8899443.1"/>
    </source>
</evidence>
<reference evidence="2" key="1">
    <citation type="submission" date="2022-05" db="EMBL/GenBank/DDBJ databases">
        <authorList>
            <person name="Sun H.-N."/>
        </authorList>
    </citation>
    <scope>NUCLEOTIDE SEQUENCE</scope>
    <source>
        <strain evidence="2">HB14</strain>
    </source>
</reference>
<evidence type="ECO:0000313" key="3">
    <source>
        <dbReference type="Proteomes" id="UP001139319"/>
    </source>
</evidence>
<accession>A0A9X2KU43</accession>
<organism evidence="2 3">
    <name type="scientific">Gilvimarinus xylanilyticus</name>
    <dbReference type="NCBI Taxonomy" id="2944139"/>
    <lineage>
        <taxon>Bacteria</taxon>
        <taxon>Pseudomonadati</taxon>
        <taxon>Pseudomonadota</taxon>
        <taxon>Gammaproteobacteria</taxon>
        <taxon>Cellvibrionales</taxon>
        <taxon>Cellvibrionaceae</taxon>
        <taxon>Gilvimarinus</taxon>
    </lineage>
</organism>
<dbReference type="EMBL" id="JAMFTH010000002">
    <property type="protein sequence ID" value="MCP8899443.1"/>
    <property type="molecule type" value="Genomic_DNA"/>
</dbReference>
<reference evidence="2" key="2">
    <citation type="submission" date="2023-01" db="EMBL/GenBank/DDBJ databases">
        <title>Gilvimarinus xylanilyticus HB14 isolated from Caulerpa lentillifera aquaculture base in Hainan, China.</title>
        <authorList>
            <person name="Zhang Y.-J."/>
        </authorList>
    </citation>
    <scope>NUCLEOTIDE SEQUENCE</scope>
    <source>
        <strain evidence="2">HB14</strain>
    </source>
</reference>
<dbReference type="Proteomes" id="UP001139319">
    <property type="component" value="Unassembled WGS sequence"/>
</dbReference>
<comment type="caution">
    <text evidence="2">The sequence shown here is derived from an EMBL/GenBank/DDBJ whole genome shotgun (WGS) entry which is preliminary data.</text>
</comment>
<evidence type="ECO:0000256" key="1">
    <source>
        <dbReference type="SAM" id="MobiDB-lite"/>
    </source>
</evidence>